<dbReference type="InterPro" id="IPR007278">
    <property type="entry name" value="DUF397"/>
</dbReference>
<dbReference type="RefSeq" id="WP_249590704.1">
    <property type="nucleotide sequence ID" value="NZ_BAAAQL010000013.1"/>
</dbReference>
<reference evidence="2 3" key="1">
    <citation type="submission" date="2022-05" db="EMBL/GenBank/DDBJ databases">
        <authorList>
            <person name="Zhou X."/>
            <person name="Li K."/>
            <person name="Man Y."/>
        </authorList>
    </citation>
    <scope>NUCLEOTIDE SEQUENCE [LARGE SCALE GENOMIC DNA]</scope>
    <source>
        <strain evidence="2 3">MS405</strain>
    </source>
</reference>
<accession>A0ABY4Q2Q4</accession>
<name>A0ABY4Q2Q4_9ACTN</name>
<evidence type="ECO:0000313" key="3">
    <source>
        <dbReference type="Proteomes" id="UP000829992"/>
    </source>
</evidence>
<dbReference type="EMBL" id="CP097289">
    <property type="protein sequence ID" value="UQT59353.1"/>
    <property type="molecule type" value="Genomic_DNA"/>
</dbReference>
<sequence length="87" mass="9102">MDARRAAPALGQGEVGVAKEKSSGRVWRRSSFSGYSGDCVEVAFEREAVLVRDSQNPSGPRVVFSGKRWQAFLNALAGDGGEGGGTG</sequence>
<organism evidence="2 3">
    <name type="scientific">Streptomyces durmitorensis</name>
    <dbReference type="NCBI Taxonomy" id="319947"/>
    <lineage>
        <taxon>Bacteria</taxon>
        <taxon>Bacillati</taxon>
        <taxon>Actinomycetota</taxon>
        <taxon>Actinomycetes</taxon>
        <taxon>Kitasatosporales</taxon>
        <taxon>Streptomycetaceae</taxon>
        <taxon>Streptomyces</taxon>
    </lineage>
</organism>
<dbReference type="Proteomes" id="UP000829992">
    <property type="component" value="Chromosome"/>
</dbReference>
<gene>
    <name evidence="2" type="ORF">M4V62_32195</name>
</gene>
<proteinExistence type="predicted"/>
<dbReference type="Pfam" id="PF04149">
    <property type="entry name" value="DUF397"/>
    <property type="match status" value="1"/>
</dbReference>
<protein>
    <submittedName>
        <fullName evidence="2">DUF397 domain-containing protein</fullName>
    </submittedName>
</protein>
<evidence type="ECO:0000313" key="2">
    <source>
        <dbReference type="EMBL" id="UQT59353.1"/>
    </source>
</evidence>
<feature type="domain" description="DUF397" evidence="1">
    <location>
        <begin position="26"/>
        <end position="76"/>
    </location>
</feature>
<keyword evidence="3" id="KW-1185">Reference proteome</keyword>
<evidence type="ECO:0000259" key="1">
    <source>
        <dbReference type="Pfam" id="PF04149"/>
    </source>
</evidence>